<protein>
    <submittedName>
        <fullName evidence="2">Virion protein</fullName>
    </submittedName>
</protein>
<sequence>MKPPRGIRNNNPLNIRKGSQWQGMSKEQNDPSFVQFISMQYGIRAAFKLMRNHISGFGGTRPQRNTISKLISVWAPPSENATTKYIDFVCQAVGLQASDMIDPNESAMMIKIARAMAFVECGQWIDEDIFKSAWFLI</sequence>
<name>A0A8S5RM20_9VIRU</name>
<evidence type="ECO:0000256" key="1">
    <source>
        <dbReference type="SAM" id="MobiDB-lite"/>
    </source>
</evidence>
<dbReference type="EMBL" id="BK059122">
    <property type="protein sequence ID" value="DAE32407.1"/>
    <property type="molecule type" value="Genomic_DNA"/>
</dbReference>
<reference evidence="2" key="1">
    <citation type="journal article" date="2021" name="Proc. Natl. Acad. Sci. U.S.A.">
        <title>A Catalog of Tens of Thousands of Viruses from Human Metagenomes Reveals Hidden Associations with Chronic Diseases.</title>
        <authorList>
            <person name="Tisza M.J."/>
            <person name="Buck C.B."/>
        </authorList>
    </citation>
    <scope>NUCLEOTIDE SEQUENCE</scope>
    <source>
        <strain evidence="2">CtQiC1</strain>
    </source>
</reference>
<organism evidence="2">
    <name type="scientific">virus sp. ctQiC1</name>
    <dbReference type="NCBI Taxonomy" id="2825817"/>
    <lineage>
        <taxon>Viruses</taxon>
    </lineage>
</organism>
<proteinExistence type="predicted"/>
<evidence type="ECO:0000313" key="2">
    <source>
        <dbReference type="EMBL" id="DAE32407.1"/>
    </source>
</evidence>
<accession>A0A8S5RM20</accession>
<feature type="compositionally biased region" description="Polar residues" evidence="1">
    <location>
        <begin position="8"/>
        <end position="26"/>
    </location>
</feature>
<feature type="region of interest" description="Disordered" evidence="1">
    <location>
        <begin position="1"/>
        <end position="26"/>
    </location>
</feature>